<dbReference type="Pfam" id="PF01019">
    <property type="entry name" value="G_glu_transpept"/>
    <property type="match status" value="1"/>
</dbReference>
<evidence type="ECO:0000313" key="17">
    <source>
        <dbReference type="EMBL" id="OMH85104.1"/>
    </source>
</evidence>
<name>A0A1R1PQA1_ZANCU</name>
<keyword evidence="14" id="KW-1133">Transmembrane helix</keyword>
<dbReference type="EC" id="3.4.19.13" evidence="13"/>
<dbReference type="EMBL" id="LSSK01000111">
    <property type="protein sequence ID" value="OMH85104.1"/>
    <property type="molecule type" value="Genomic_DNA"/>
</dbReference>
<dbReference type="FunFam" id="3.60.20.40:FF:000001">
    <property type="entry name" value="Gamma-glutamyltranspeptidase 1"/>
    <property type="match status" value="1"/>
</dbReference>
<comment type="catalytic activity">
    <reaction evidence="1 13">
        <text>an S-substituted glutathione + H2O = an S-substituted L-cysteinylglycine + L-glutamate</text>
        <dbReference type="Rhea" id="RHEA:59468"/>
        <dbReference type="ChEBI" id="CHEBI:15377"/>
        <dbReference type="ChEBI" id="CHEBI:29985"/>
        <dbReference type="ChEBI" id="CHEBI:90779"/>
        <dbReference type="ChEBI" id="CHEBI:143103"/>
        <dbReference type="EC" id="3.4.19.13"/>
    </reaction>
</comment>
<feature type="binding site" evidence="12">
    <location>
        <begin position="578"/>
        <end position="579"/>
    </location>
    <ligand>
        <name>L-glutamate</name>
        <dbReference type="ChEBI" id="CHEBI:29985"/>
    </ligand>
</feature>
<feature type="binding site" evidence="12">
    <location>
        <begin position="526"/>
        <end position="528"/>
    </location>
    <ligand>
        <name>L-glutamate</name>
        <dbReference type="ChEBI" id="CHEBI:29985"/>
    </ligand>
</feature>
<dbReference type="UniPathway" id="UPA00204"/>
<gene>
    <name evidence="17" type="ORF">AX774_g1371</name>
    <name evidence="16" type="ORF">AX774_g3327</name>
    <name evidence="15" type="ORF">AX774_g7311</name>
</gene>
<evidence type="ECO:0000256" key="13">
    <source>
        <dbReference type="RuleBase" id="RU368068"/>
    </source>
</evidence>
<dbReference type="GO" id="GO:0005886">
    <property type="term" value="C:plasma membrane"/>
    <property type="evidence" value="ECO:0007669"/>
    <property type="project" value="TreeGrafter"/>
</dbReference>
<comment type="catalytic activity">
    <reaction evidence="10 13">
        <text>an N-terminal (5-L-glutamyl)-[peptide] + an alpha-amino acid = 5-L-glutamyl amino acid + an N-terminal L-alpha-aminoacyl-[peptide]</text>
        <dbReference type="Rhea" id="RHEA:23904"/>
        <dbReference type="Rhea" id="RHEA-COMP:9780"/>
        <dbReference type="Rhea" id="RHEA-COMP:9795"/>
        <dbReference type="ChEBI" id="CHEBI:77644"/>
        <dbReference type="ChEBI" id="CHEBI:78597"/>
        <dbReference type="ChEBI" id="CHEBI:78599"/>
        <dbReference type="ChEBI" id="CHEBI:78608"/>
        <dbReference type="EC" id="2.3.2.2"/>
    </reaction>
</comment>
<evidence type="ECO:0000256" key="10">
    <source>
        <dbReference type="ARBA" id="ARBA00047417"/>
    </source>
</evidence>
<dbReference type="FunFam" id="1.10.246.130:FF:000005">
    <property type="entry name" value="Gamma-glutamyltranspeptidase 1, putative"/>
    <property type="match status" value="1"/>
</dbReference>
<proteinExistence type="inferred from homology"/>
<keyword evidence="18" id="KW-1185">Reference proteome</keyword>
<organism evidence="16 18">
    <name type="scientific">Zancudomyces culisetae</name>
    <name type="common">Gut fungus</name>
    <name type="synonym">Smittium culisetae</name>
    <dbReference type="NCBI Taxonomy" id="1213189"/>
    <lineage>
        <taxon>Eukaryota</taxon>
        <taxon>Fungi</taxon>
        <taxon>Fungi incertae sedis</taxon>
        <taxon>Zoopagomycota</taxon>
        <taxon>Kickxellomycotina</taxon>
        <taxon>Harpellomycetes</taxon>
        <taxon>Harpellales</taxon>
        <taxon>Legeriomycetaceae</taxon>
        <taxon>Zancudomyces</taxon>
    </lineage>
</organism>
<evidence type="ECO:0000256" key="4">
    <source>
        <dbReference type="ARBA" id="ARBA00009381"/>
    </source>
</evidence>
<dbReference type="SUPFAM" id="SSF56235">
    <property type="entry name" value="N-terminal nucleophile aminohydrolases (Ntn hydrolases)"/>
    <property type="match status" value="1"/>
</dbReference>
<dbReference type="GO" id="GO:0103068">
    <property type="term" value="F:leukotriene C4 gamma-glutamyl transferase activity"/>
    <property type="evidence" value="ECO:0007669"/>
    <property type="project" value="UniProtKB-EC"/>
</dbReference>
<comment type="catalytic activity">
    <reaction evidence="2 13">
        <text>glutathione + H2O = L-cysteinylglycine + L-glutamate</text>
        <dbReference type="Rhea" id="RHEA:28807"/>
        <dbReference type="ChEBI" id="CHEBI:15377"/>
        <dbReference type="ChEBI" id="CHEBI:29985"/>
        <dbReference type="ChEBI" id="CHEBI:57925"/>
        <dbReference type="ChEBI" id="CHEBI:61694"/>
        <dbReference type="EC" id="3.4.19.13"/>
    </reaction>
</comment>
<evidence type="ECO:0000256" key="3">
    <source>
        <dbReference type="ARBA" id="ARBA00005115"/>
    </source>
</evidence>
<evidence type="ECO:0000256" key="5">
    <source>
        <dbReference type="ARBA" id="ARBA00022670"/>
    </source>
</evidence>
<dbReference type="InterPro" id="IPR000101">
    <property type="entry name" value="GGT_peptidase"/>
</dbReference>
<dbReference type="PRINTS" id="PR01210">
    <property type="entry name" value="GGTRANSPTASE"/>
</dbReference>
<evidence type="ECO:0000256" key="8">
    <source>
        <dbReference type="ARBA" id="ARBA00023180"/>
    </source>
</evidence>
<reference evidence="18" key="1">
    <citation type="submission" date="2017-01" db="EMBL/GenBank/DDBJ databases">
        <authorList>
            <person name="Wang Y."/>
            <person name="White M."/>
            <person name="Kvist S."/>
            <person name="Moncalvo J.-M."/>
        </authorList>
    </citation>
    <scope>NUCLEOTIDE SEQUENCE [LARGE SCALE GENOMIC DNA]</scope>
    <source>
        <strain evidence="18">COL-18-3</strain>
    </source>
</reference>
<evidence type="ECO:0000256" key="7">
    <source>
        <dbReference type="ARBA" id="ARBA00022801"/>
    </source>
</evidence>
<dbReference type="NCBIfam" id="TIGR00066">
    <property type="entry name" value="g_glut_trans"/>
    <property type="match status" value="1"/>
</dbReference>
<evidence type="ECO:0000313" key="18">
    <source>
        <dbReference type="Proteomes" id="UP000188320"/>
    </source>
</evidence>
<evidence type="ECO:0000256" key="14">
    <source>
        <dbReference type="SAM" id="Phobius"/>
    </source>
</evidence>
<comment type="caution">
    <text evidence="16">The sequence shown here is derived from an EMBL/GenBank/DDBJ whole genome shotgun (WGS) entry which is preliminary data.</text>
</comment>
<evidence type="ECO:0000313" key="15">
    <source>
        <dbReference type="EMBL" id="OMH79278.1"/>
    </source>
</evidence>
<protein>
    <recommendedName>
        <fullName evidence="13">Glutathione hydrolase</fullName>
        <ecNumber evidence="13">2.3.2.2</ecNumber>
        <ecNumber evidence="13">3.4.19.13</ecNumber>
    </recommendedName>
    <alternativeName>
        <fullName evidence="13">Gamma-glutamyltransferase</fullName>
    </alternativeName>
    <alternativeName>
        <fullName evidence="13">Gamma-glutamyltranspeptidase</fullName>
    </alternativeName>
</protein>
<evidence type="ECO:0000256" key="9">
    <source>
        <dbReference type="ARBA" id="ARBA00023315"/>
    </source>
</evidence>
<feature type="binding site" evidence="12">
    <location>
        <position position="239"/>
    </location>
    <ligand>
        <name>L-glutamate</name>
        <dbReference type="ChEBI" id="CHEBI:29985"/>
    </ligand>
</feature>
<dbReference type="Gene3D" id="3.60.20.40">
    <property type="match status" value="1"/>
</dbReference>
<evidence type="ECO:0000313" key="16">
    <source>
        <dbReference type="EMBL" id="OMH83166.1"/>
    </source>
</evidence>
<keyword evidence="6 13" id="KW-0808">Transferase</keyword>
<evidence type="ECO:0000256" key="11">
    <source>
        <dbReference type="PIRSR" id="PIRSR600101-1"/>
    </source>
</evidence>
<comment type="function">
    <text evidence="13">Cleaves the gamma-glutamyl peptide bond of glutathione and glutathione conjugates.</text>
</comment>
<keyword evidence="9 13" id="KW-0012">Acyltransferase</keyword>
<keyword evidence="14" id="KW-0812">Transmembrane</keyword>
<keyword evidence="7 13" id="KW-0378">Hydrolase</keyword>
<dbReference type="GO" id="GO:0036374">
    <property type="term" value="F:glutathione hydrolase activity"/>
    <property type="evidence" value="ECO:0007669"/>
    <property type="project" value="UniProtKB-UniRule"/>
</dbReference>
<dbReference type="Proteomes" id="UP000188320">
    <property type="component" value="Unassembled WGS sequence"/>
</dbReference>
<keyword evidence="14" id="KW-0472">Membrane</keyword>
<evidence type="ECO:0000256" key="2">
    <source>
        <dbReference type="ARBA" id="ARBA00001089"/>
    </source>
</evidence>
<evidence type="ECO:0000256" key="12">
    <source>
        <dbReference type="PIRSR" id="PIRSR600101-2"/>
    </source>
</evidence>
<dbReference type="GO" id="GO:0006751">
    <property type="term" value="P:glutathione catabolic process"/>
    <property type="evidence" value="ECO:0007669"/>
    <property type="project" value="UniProtKB-UniRule"/>
</dbReference>
<dbReference type="InterPro" id="IPR043137">
    <property type="entry name" value="GGT_ssub_C"/>
</dbReference>
<accession>A0A1R1PQA1</accession>
<feature type="binding site" evidence="12">
    <location>
        <position position="550"/>
    </location>
    <ligand>
        <name>L-glutamate</name>
        <dbReference type="ChEBI" id="CHEBI:29985"/>
    </ligand>
</feature>
<dbReference type="EMBL" id="LSSK01001610">
    <property type="protein sequence ID" value="OMH79278.1"/>
    <property type="molecule type" value="Genomic_DNA"/>
</dbReference>
<keyword evidence="8" id="KW-0325">Glycoprotein</keyword>
<comment type="pathway">
    <text evidence="3 13">Sulfur metabolism; glutathione metabolism.</text>
</comment>
<keyword evidence="5" id="KW-0645">Protease</keyword>
<sequence length="697" mass="76671">MSMQDTAEQKPLYVEVDSPNEDKLLTGSPELSLGITEEGLARSRYKRRGFLRRFTSKRVLFRVIVVVLCVGVVIFLLRLVPAKSDAKKKTQSVVNDNESFNNLLVQDVPDGTDGTLFKKPLFVSLKLDNIPENNGQKDEIIEGNSMEVVQDQPGSFSAYRKARIDSKDAMGKTGAVATDRKECSDIGLQVLKDGGNAVDAAIASGICIGLFNSHSSGIGGGGFMLIRKSTGETEVVDFRELAPKLANETMYANDIKKAQIGGLSVGVPGELKGYELAHKKYGKLKWQRLFEPTVVYGRDGYKMGPVVNMVLESNAEFLRNREGFKDIFFNTDGSVKDASETIFRKNYAATLEKVAKEGADAFYKGEIAQQMVDSIVKNGGIISLEDLSSYEPKIRSSLEITYKDKKMITSPPPTSGSVVASIFNMLELFESSDKPTVLELHRFIEILKFGFSDRTRLADPEFNNLEEIVKTQLSKEHAKQNKAKITDDRTHDFEYYEPEYADKEDHGTTHVAVVDKDGNAVSLTSTINLLFGSRVMDPKTGVIFNDNMDDFSTPGTKNGFGLHPSPKNFVKAGKRPLSTTSGTIVLDKNGKVEYVVGASGGSRILTAVAQVLRNCMEYGMTIKQAVDSPRIHHQLLPDELMVEPYYPVDLVNGLREKGHNIVEMAQVSSVVQAIRILSDGTIHAVSDGRKKGAPAAY</sequence>
<reference evidence="16" key="2">
    <citation type="submission" date="2017-01" db="EMBL/GenBank/DDBJ databases">
        <authorList>
            <person name="Mah S.A."/>
            <person name="Swanson W.J."/>
            <person name="Moy G.W."/>
            <person name="Vacquier V.D."/>
        </authorList>
    </citation>
    <scope>NUCLEOTIDE SEQUENCE [LARGE SCALE GENOMIC DNA]</scope>
    <source>
        <strain evidence="16">COL-18-3</strain>
    </source>
</reference>
<dbReference type="AlphaFoldDB" id="A0A1R1PQA1"/>
<comment type="similarity">
    <text evidence="4">Belongs to the gamma-glutamyltransferase family.</text>
</comment>
<dbReference type="InterPro" id="IPR029055">
    <property type="entry name" value="Ntn_hydrolases_N"/>
</dbReference>
<evidence type="ECO:0000256" key="1">
    <source>
        <dbReference type="ARBA" id="ARBA00001049"/>
    </source>
</evidence>
<feature type="active site" description="Nucleophile" evidence="11">
    <location>
        <position position="508"/>
    </location>
</feature>
<feature type="binding site" evidence="12">
    <location>
        <position position="601"/>
    </location>
    <ligand>
        <name>L-glutamate</name>
        <dbReference type="ChEBI" id="CHEBI:29985"/>
    </ligand>
</feature>
<evidence type="ECO:0000256" key="6">
    <source>
        <dbReference type="ARBA" id="ARBA00022679"/>
    </source>
</evidence>
<dbReference type="PANTHER" id="PTHR11686:SF9">
    <property type="entry name" value="RE13973P"/>
    <property type="match status" value="1"/>
</dbReference>
<dbReference type="OrthoDB" id="1081007at2759"/>
<feature type="transmembrane region" description="Helical" evidence="14">
    <location>
        <begin position="59"/>
        <end position="80"/>
    </location>
</feature>
<dbReference type="Gene3D" id="1.10.246.130">
    <property type="match status" value="1"/>
</dbReference>
<dbReference type="EC" id="2.3.2.2" evidence="13"/>
<dbReference type="PANTHER" id="PTHR11686">
    <property type="entry name" value="GAMMA GLUTAMYL TRANSPEPTIDASE"/>
    <property type="match status" value="1"/>
</dbReference>
<dbReference type="GO" id="GO:0006508">
    <property type="term" value="P:proteolysis"/>
    <property type="evidence" value="ECO:0007669"/>
    <property type="project" value="UniProtKB-KW"/>
</dbReference>
<dbReference type="EMBL" id="LSSK01000489">
    <property type="protein sequence ID" value="OMH83166.1"/>
    <property type="molecule type" value="Genomic_DNA"/>
</dbReference>
<dbReference type="InterPro" id="IPR043138">
    <property type="entry name" value="GGT_lsub"/>
</dbReference>